<evidence type="ECO:0000259" key="1">
    <source>
        <dbReference type="SMART" id="SM00481"/>
    </source>
</evidence>
<protein>
    <submittedName>
        <fullName evidence="2">PHP domain-containing protein</fullName>
    </submittedName>
</protein>
<dbReference type="AlphaFoldDB" id="A0A7D4UB27"/>
<dbReference type="EMBL" id="CP054056">
    <property type="protein sequence ID" value="QKJ25537.1"/>
    <property type="molecule type" value="Genomic_DNA"/>
</dbReference>
<dbReference type="Gene3D" id="1.10.150.650">
    <property type="match status" value="1"/>
</dbReference>
<dbReference type="InterPro" id="IPR052018">
    <property type="entry name" value="PHP_domain"/>
</dbReference>
<dbReference type="Gene3D" id="3.20.20.140">
    <property type="entry name" value="Metal-dependent hydrolases"/>
    <property type="match status" value="1"/>
</dbReference>
<dbReference type="PANTHER" id="PTHR42924">
    <property type="entry name" value="EXONUCLEASE"/>
    <property type="match status" value="1"/>
</dbReference>
<dbReference type="InterPro" id="IPR004013">
    <property type="entry name" value="PHP_dom"/>
</dbReference>
<dbReference type="PANTHER" id="PTHR42924:SF3">
    <property type="entry name" value="POLYMERASE_HISTIDINOL PHOSPHATASE N-TERMINAL DOMAIN-CONTAINING PROTEIN"/>
    <property type="match status" value="1"/>
</dbReference>
<dbReference type="RefSeq" id="WP_173493834.1">
    <property type="nucleotide sequence ID" value="NZ_CP054056.1"/>
</dbReference>
<dbReference type="Pfam" id="PF02811">
    <property type="entry name" value="PHP"/>
    <property type="match status" value="1"/>
</dbReference>
<accession>A0A7D4UB27</accession>
<dbReference type="GO" id="GO:0004534">
    <property type="term" value="F:5'-3' RNA exonuclease activity"/>
    <property type="evidence" value="ECO:0007669"/>
    <property type="project" value="TreeGrafter"/>
</dbReference>
<dbReference type="Proteomes" id="UP000501003">
    <property type="component" value="Chromosome"/>
</dbReference>
<keyword evidence="3" id="KW-1185">Reference proteome</keyword>
<dbReference type="InterPro" id="IPR016195">
    <property type="entry name" value="Pol/histidinol_Pase-like"/>
</dbReference>
<sequence>MIDLHAHTNQSDGKDTPAQLVENAKAAGIEVLAITDHDTVSGWQEAISAAQTNRIGLVPGIEVSTRSETETGRGISVHILAYLPDPENEPLIGALNRTKESRVKRAKEMVRRLEADYPVSWDLVQAQLPLGSTIGRPAIADALVSLGIVPTRSDAFTSILHRNSPYYVSEVSLPTLEAIELIRGAGGVSVMAHPLIDFPAGAKPEDLPQAHFEYLIAAGLNGLEVNHRSVPKVARTWLSELALKHNLIVTGSSDYHGVGGKDNKLGENTTAPEMLERIIDQAWGFEPFL</sequence>
<dbReference type="CDD" id="cd07438">
    <property type="entry name" value="PHP_HisPPase_AMP"/>
    <property type="match status" value="1"/>
</dbReference>
<evidence type="ECO:0000313" key="2">
    <source>
        <dbReference type="EMBL" id="QKJ25537.1"/>
    </source>
</evidence>
<proteinExistence type="predicted"/>
<name>A0A7D4UB27_9MICO</name>
<dbReference type="InterPro" id="IPR003141">
    <property type="entry name" value="Pol/His_phosphatase_N"/>
</dbReference>
<gene>
    <name evidence="2" type="ORF">HRU87_05010</name>
</gene>
<organism evidence="2 3">
    <name type="scientific">Aquiluna borgnonia</name>
    <dbReference type="NCBI Taxonomy" id="2499157"/>
    <lineage>
        <taxon>Bacteria</taxon>
        <taxon>Bacillati</taxon>
        <taxon>Actinomycetota</taxon>
        <taxon>Actinomycetes</taxon>
        <taxon>Micrococcales</taxon>
        <taxon>Microbacteriaceae</taxon>
        <taxon>Luna cluster</taxon>
        <taxon>Luna-1 subcluster</taxon>
        <taxon>Aquiluna</taxon>
    </lineage>
</organism>
<dbReference type="GO" id="GO:0035312">
    <property type="term" value="F:5'-3' DNA exonuclease activity"/>
    <property type="evidence" value="ECO:0007669"/>
    <property type="project" value="TreeGrafter"/>
</dbReference>
<evidence type="ECO:0000313" key="3">
    <source>
        <dbReference type="Proteomes" id="UP000501003"/>
    </source>
</evidence>
<dbReference type="SUPFAM" id="SSF89550">
    <property type="entry name" value="PHP domain-like"/>
    <property type="match status" value="1"/>
</dbReference>
<dbReference type="SMART" id="SM00481">
    <property type="entry name" value="POLIIIAc"/>
    <property type="match status" value="1"/>
</dbReference>
<dbReference type="KEGG" id="aqg:HRU87_05010"/>
<reference evidence="2 3" key="1">
    <citation type="submission" date="2020-05" db="EMBL/GenBank/DDBJ databases">
        <title>Aquirufa sp. strain 15G-AUS-rot a new Aquirufa species.</title>
        <authorList>
            <person name="Pitt A."/>
            <person name="Hahn M.W."/>
        </authorList>
    </citation>
    <scope>NUCLEOTIDE SEQUENCE [LARGE SCALE GENOMIC DNA]</scope>
    <source>
        <strain evidence="2 3">15G-AUS-rot</strain>
    </source>
</reference>
<feature type="domain" description="Polymerase/histidinol phosphatase N-terminal" evidence="1">
    <location>
        <begin position="2"/>
        <end position="67"/>
    </location>
</feature>